<feature type="transmembrane region" description="Helical" evidence="1">
    <location>
        <begin position="135"/>
        <end position="153"/>
    </location>
</feature>
<name>A0A075LW15_9EURY</name>
<dbReference type="Proteomes" id="UP000027981">
    <property type="component" value="Chromosome"/>
</dbReference>
<dbReference type="OrthoDB" id="103680at2157"/>
<keyword evidence="1" id="KW-0472">Membrane</keyword>
<organism evidence="2 3">
    <name type="scientific">Palaeococcus pacificus DY20341</name>
    <dbReference type="NCBI Taxonomy" id="1343739"/>
    <lineage>
        <taxon>Archaea</taxon>
        <taxon>Methanobacteriati</taxon>
        <taxon>Methanobacteriota</taxon>
        <taxon>Thermococci</taxon>
        <taxon>Thermococcales</taxon>
        <taxon>Thermococcaceae</taxon>
        <taxon>Palaeococcus</taxon>
    </lineage>
</organism>
<keyword evidence="1" id="KW-1133">Transmembrane helix</keyword>
<keyword evidence="3" id="KW-1185">Reference proteome</keyword>
<reference evidence="3" key="1">
    <citation type="submission" date="2013-06" db="EMBL/GenBank/DDBJ databases">
        <title>Complete Genome Sequence of Hyperthermophilic Palaeococcus pacificus DY20341T, Isolated from a Deep-Sea Hydrothermal Sediments.</title>
        <authorList>
            <person name="Zeng X."/>
            <person name="Shao Z."/>
        </authorList>
    </citation>
    <scope>NUCLEOTIDE SEQUENCE [LARGE SCALE GENOMIC DNA]</scope>
    <source>
        <strain evidence="3">DY20341</strain>
    </source>
</reference>
<evidence type="ECO:0000256" key="1">
    <source>
        <dbReference type="SAM" id="Phobius"/>
    </source>
</evidence>
<dbReference type="GeneID" id="24842926"/>
<feature type="transmembrane region" description="Helical" evidence="1">
    <location>
        <begin position="252"/>
        <end position="270"/>
    </location>
</feature>
<feature type="transmembrane region" description="Helical" evidence="1">
    <location>
        <begin position="224"/>
        <end position="245"/>
    </location>
</feature>
<dbReference type="HOGENOM" id="CLU_595321_0_0_2"/>
<dbReference type="EMBL" id="CP006019">
    <property type="protein sequence ID" value="AIF70207.1"/>
    <property type="molecule type" value="Genomic_DNA"/>
</dbReference>
<feature type="transmembrane region" description="Helical" evidence="1">
    <location>
        <begin position="415"/>
        <end position="440"/>
    </location>
</feature>
<evidence type="ECO:0000313" key="2">
    <source>
        <dbReference type="EMBL" id="AIF70207.1"/>
    </source>
</evidence>
<feature type="transmembrane region" description="Helical" evidence="1">
    <location>
        <begin position="307"/>
        <end position="330"/>
    </location>
</feature>
<feature type="transmembrane region" description="Helical" evidence="1">
    <location>
        <begin position="342"/>
        <end position="361"/>
    </location>
</feature>
<feature type="transmembrane region" description="Helical" evidence="1">
    <location>
        <begin position="160"/>
        <end position="178"/>
    </location>
</feature>
<protein>
    <submittedName>
        <fullName evidence="2">Uncharacterized protein</fullName>
    </submittedName>
</protein>
<dbReference type="AlphaFoldDB" id="A0A075LW15"/>
<dbReference type="RefSeq" id="WP_048165680.1">
    <property type="nucleotide sequence ID" value="NZ_CP006019.1"/>
</dbReference>
<keyword evidence="1" id="KW-0812">Transmembrane</keyword>
<feature type="transmembrane region" description="Helical" evidence="1">
    <location>
        <begin position="276"/>
        <end position="295"/>
    </location>
</feature>
<dbReference type="KEGG" id="ppac:PAP_09145"/>
<evidence type="ECO:0000313" key="3">
    <source>
        <dbReference type="Proteomes" id="UP000027981"/>
    </source>
</evidence>
<reference evidence="2 3" key="2">
    <citation type="journal article" date="2015" name="Genome Announc.">
        <title>Complete Genome Sequence of Hyperthermophilic Piezophilic Archaeon Palaeococcus pacificus DY20341T, Isolated from Deep-Sea Hydrothermal Sediments.</title>
        <authorList>
            <person name="Zeng X."/>
            <person name="Jebbar M."/>
            <person name="Shao Z."/>
        </authorList>
    </citation>
    <scope>NUCLEOTIDE SEQUENCE [LARGE SCALE GENOMIC DNA]</scope>
    <source>
        <strain evidence="2 3">DY20341</strain>
    </source>
</reference>
<gene>
    <name evidence="2" type="ORF">PAP_09145</name>
</gene>
<proteinExistence type="predicted"/>
<dbReference type="eggNOG" id="arCOG05847">
    <property type="taxonomic scope" value="Archaea"/>
</dbReference>
<accession>A0A075LW15</accession>
<dbReference type="STRING" id="1343739.PAP_09145"/>
<sequence length="447" mass="51368">MKRLVSLFLLLLVLPALMANFVSADSHFETFLKDGSSYTIVAGNSSSSKLWAFYIDEELKELKSHGKGKIILVGTVYDNDELKKVWRQTGLPPEKSKEFNVLFVGNYILITGDAESLPNVEELFVGNYYLKSAEFSMFLILAVFTFLLFFYAMRKTPYARSLYFLSSLILLLWVLNGYREFSFSEGFFKRYFFEALKLNFGYISKEPLSYPLFLWGNVFGFTRFSAFLLHTYLILLIISFTFYLVPKPSRELGFLIFGLMFVIPLFRAEIKAFGPEIFALLLFEVILAVGTNFYFVPNKGIAMLEVAIFSTLTSLSAILTPTSLVVPISFVTVYPKRYKRNYLYIASTLVLYLVLLKFFGVRMMDYFLKRESWNALATFAKESIVQFVVLGYACIELKNKRRVVGQTWFVGMAAFLYLLIFIAFDVSPLPLVLLLSTFVVRLTQRLP</sequence>